<dbReference type="EMBL" id="UINC01033035">
    <property type="protein sequence ID" value="SVB21671.1"/>
    <property type="molecule type" value="Genomic_DNA"/>
</dbReference>
<proteinExistence type="predicted"/>
<dbReference type="AlphaFoldDB" id="A0A382C7J2"/>
<feature type="non-terminal residue" evidence="1">
    <location>
        <position position="1"/>
    </location>
</feature>
<sequence length="88" mass="8983">STVTGPGNERILVVSRWNVGWAACSPGCPTRTNLLSSRSGSLATCQANVTMVVVDLVPHVESVNPTLIGAASGPLTNTGVTNHPCQVG</sequence>
<reference evidence="1" key="1">
    <citation type="submission" date="2018-05" db="EMBL/GenBank/DDBJ databases">
        <authorList>
            <person name="Lanie J.A."/>
            <person name="Ng W.-L."/>
            <person name="Kazmierczak K.M."/>
            <person name="Andrzejewski T.M."/>
            <person name="Davidsen T.M."/>
            <person name="Wayne K.J."/>
            <person name="Tettelin H."/>
            <person name="Glass J.I."/>
            <person name="Rusch D."/>
            <person name="Podicherti R."/>
            <person name="Tsui H.-C.T."/>
            <person name="Winkler M.E."/>
        </authorList>
    </citation>
    <scope>NUCLEOTIDE SEQUENCE</scope>
</reference>
<protein>
    <submittedName>
        <fullName evidence="1">Uncharacterized protein</fullName>
    </submittedName>
</protein>
<accession>A0A382C7J2</accession>
<gene>
    <name evidence="1" type="ORF">METZ01_LOCUS174525</name>
</gene>
<evidence type="ECO:0000313" key="1">
    <source>
        <dbReference type="EMBL" id="SVB21671.1"/>
    </source>
</evidence>
<name>A0A382C7J2_9ZZZZ</name>
<organism evidence="1">
    <name type="scientific">marine metagenome</name>
    <dbReference type="NCBI Taxonomy" id="408172"/>
    <lineage>
        <taxon>unclassified sequences</taxon>
        <taxon>metagenomes</taxon>
        <taxon>ecological metagenomes</taxon>
    </lineage>
</organism>